<dbReference type="HOGENOM" id="CLU_191399_1_0_4"/>
<organism evidence="2">
    <name type="scientific">Accumulibacter regalis</name>
    <dbReference type="NCBI Taxonomy" id="522306"/>
    <lineage>
        <taxon>Bacteria</taxon>
        <taxon>Pseudomonadati</taxon>
        <taxon>Pseudomonadota</taxon>
        <taxon>Betaproteobacteria</taxon>
        <taxon>Candidatus Accumulibacter</taxon>
    </lineage>
</organism>
<dbReference type="EMBL" id="CP001715">
    <property type="protein sequence ID" value="ACV36411.1"/>
    <property type="molecule type" value="Genomic_DNA"/>
</dbReference>
<keyword evidence="1" id="KW-0472">Membrane</keyword>
<dbReference type="KEGG" id="app:CAP2UW1_3139"/>
<feature type="transmembrane region" description="Helical" evidence="1">
    <location>
        <begin position="42"/>
        <end position="61"/>
    </location>
</feature>
<dbReference type="eggNOG" id="ENOG5032YQH">
    <property type="taxonomic scope" value="Bacteria"/>
</dbReference>
<name>C7RVD8_ACCRE</name>
<feature type="transmembrane region" description="Helical" evidence="1">
    <location>
        <begin position="12"/>
        <end position="30"/>
    </location>
</feature>
<keyword evidence="1" id="KW-0812">Transmembrane</keyword>
<evidence type="ECO:0000256" key="1">
    <source>
        <dbReference type="SAM" id="Phobius"/>
    </source>
</evidence>
<dbReference type="OrthoDB" id="7066136at2"/>
<keyword evidence="1" id="KW-1133">Transmembrane helix</keyword>
<evidence type="ECO:0000313" key="2">
    <source>
        <dbReference type="EMBL" id="ACV36411.1"/>
    </source>
</evidence>
<protein>
    <submittedName>
        <fullName evidence="2">Uncharacterized protein</fullName>
    </submittedName>
</protein>
<reference evidence="2" key="2">
    <citation type="submission" date="2009-09" db="EMBL/GenBank/DDBJ databases">
        <title>Complete sequence of chromosome of Candidatus Accumulibacter phosphatis clade IIA str. UW-1.</title>
        <authorList>
            <consortium name="US DOE Joint Genome Institute"/>
            <person name="Martin H.G."/>
            <person name="Ivanova N."/>
            <person name="Kunin V."/>
            <person name="Warnecke F."/>
            <person name="Barry K."/>
            <person name="He S."/>
            <person name="Salamov A."/>
            <person name="Szeto E."/>
            <person name="Dalin E."/>
            <person name="Pangilinan J.L."/>
            <person name="Lapidus A."/>
            <person name="Lowry S."/>
            <person name="Kyrpides N.C."/>
            <person name="McMahon K.D."/>
            <person name="Hugenholtz P."/>
        </authorList>
    </citation>
    <scope>NUCLEOTIDE SEQUENCE [LARGE SCALE GENOMIC DNA]</scope>
    <source>
        <strain evidence="2">UW-1</strain>
    </source>
</reference>
<reference evidence="2" key="1">
    <citation type="submission" date="2009-08" db="EMBL/GenBank/DDBJ databases">
        <authorList>
            <consortium name="US DOE Joint Genome Institute"/>
            <person name="Lucas S."/>
            <person name="Copeland A."/>
            <person name="Lapidus A."/>
            <person name="Glavina del Rio T."/>
            <person name="Dalin E."/>
            <person name="Tice H."/>
            <person name="Bruce D."/>
            <person name="Barry K."/>
            <person name="Pitluck S."/>
            <person name="Lowry S."/>
            <person name="Larimer F."/>
            <person name="Land M."/>
            <person name="Hauser L."/>
            <person name="Kyrpides N."/>
            <person name="Ivanova N."/>
            <person name="McMahon K.D."/>
            <person name="Hugenholtz P."/>
        </authorList>
    </citation>
    <scope>NUCLEOTIDE SEQUENCE</scope>
    <source>
        <strain evidence="2">UW-1</strain>
    </source>
</reference>
<dbReference type="AlphaFoldDB" id="C7RVD8"/>
<proteinExistence type="predicted"/>
<accession>C7RVD8</accession>
<dbReference type="STRING" id="522306.CAP2UW1_3139"/>
<sequence>MQRRILAGDRLIAAFLVGCVLFNYPVLSLFDRNSEVFEIPLIYAYVFVAWAFVIALMAWAVERRVR</sequence>
<gene>
    <name evidence="2" type="ordered locus">CAP2UW1_3139</name>
</gene>